<comment type="catalytic activity">
    <reaction evidence="5">
        <text>L-glutamyl-tRNA(Gln) + L-glutamine + ATP + H2O = L-glutaminyl-tRNA(Gln) + L-glutamate + ADP + phosphate + H(+)</text>
        <dbReference type="Rhea" id="RHEA:17521"/>
        <dbReference type="Rhea" id="RHEA-COMP:9681"/>
        <dbReference type="Rhea" id="RHEA-COMP:9684"/>
        <dbReference type="ChEBI" id="CHEBI:15377"/>
        <dbReference type="ChEBI" id="CHEBI:15378"/>
        <dbReference type="ChEBI" id="CHEBI:29985"/>
        <dbReference type="ChEBI" id="CHEBI:30616"/>
        <dbReference type="ChEBI" id="CHEBI:43474"/>
        <dbReference type="ChEBI" id="CHEBI:58359"/>
        <dbReference type="ChEBI" id="CHEBI:78520"/>
        <dbReference type="ChEBI" id="CHEBI:78521"/>
        <dbReference type="ChEBI" id="CHEBI:456216"/>
    </reaction>
</comment>
<dbReference type="GO" id="GO:0006450">
    <property type="term" value="P:regulation of translational fidelity"/>
    <property type="evidence" value="ECO:0007669"/>
    <property type="project" value="InterPro"/>
</dbReference>
<dbReference type="EMBL" id="JQBL01000002">
    <property type="protein sequence ID" value="KRN51213.1"/>
    <property type="molecule type" value="Genomic_DNA"/>
</dbReference>
<comment type="function">
    <text evidence="3">Allows the formation of correctly charged Asn-tRNA(Asn) or Gln-tRNA(Gln) through the transamidation of misacylated Asp-tRNA(Asn) or Glu-tRNA(Gln) in organisms which lack either or both of asparaginyl-tRNA or glutaminyl-tRNA synthetases. The reaction takes place in the presence of glutamine and ATP through an activated phospho-Asp-tRNA(Asn) or phospho-Glu-tRNA(Gln).</text>
</comment>
<accession>A0A0R2HP86</accession>
<name>A0A0R2HP86_9FIRM</name>
<protein>
    <recommendedName>
        <fullName evidence="8">Aspartyl/glutamyl-tRNA(Asn/Gln) amidotransferase subunit C</fullName>
    </recommendedName>
</protein>
<dbReference type="Proteomes" id="UP000051841">
    <property type="component" value="Unassembled WGS sequence"/>
</dbReference>
<dbReference type="RefSeq" id="WP_029070372.1">
    <property type="nucleotide sequence ID" value="NZ_JNKN01000005.1"/>
</dbReference>
<reference evidence="6 7" key="1">
    <citation type="journal article" date="2015" name="Genome Announc.">
        <title>Expanding the biotechnology potential of lactobacilli through comparative genomics of 213 strains and associated genera.</title>
        <authorList>
            <person name="Sun Z."/>
            <person name="Harris H.M."/>
            <person name="McCann A."/>
            <person name="Guo C."/>
            <person name="Argimon S."/>
            <person name="Zhang W."/>
            <person name="Yang X."/>
            <person name="Jeffery I.B."/>
            <person name="Cooney J.C."/>
            <person name="Kagawa T.F."/>
            <person name="Liu W."/>
            <person name="Song Y."/>
            <person name="Salvetti E."/>
            <person name="Wrobel A."/>
            <person name="Rasinkangas P."/>
            <person name="Parkhill J."/>
            <person name="Rea M.C."/>
            <person name="O'Sullivan O."/>
            <person name="Ritari J."/>
            <person name="Douillard F.P."/>
            <person name="Paul Ross R."/>
            <person name="Yang R."/>
            <person name="Briner A.E."/>
            <person name="Felis G.E."/>
            <person name="de Vos W.M."/>
            <person name="Barrangou R."/>
            <person name="Klaenhammer T.R."/>
            <person name="Caufield P.W."/>
            <person name="Cui Y."/>
            <person name="Zhang H."/>
            <person name="O'Toole P.W."/>
        </authorList>
    </citation>
    <scope>NUCLEOTIDE SEQUENCE [LARGE SCALE GENOMIC DNA]</scope>
    <source>
        <strain evidence="6 7">DSM 20405</strain>
    </source>
</reference>
<evidence type="ECO:0000256" key="1">
    <source>
        <dbReference type="ARBA" id="ARBA00010757"/>
    </source>
</evidence>
<dbReference type="AlphaFoldDB" id="A0A0R2HP86"/>
<organism evidence="6 7">
    <name type="scientific">Kandleria vitulina DSM 20405</name>
    <dbReference type="NCBI Taxonomy" id="1410657"/>
    <lineage>
        <taxon>Bacteria</taxon>
        <taxon>Bacillati</taxon>
        <taxon>Bacillota</taxon>
        <taxon>Erysipelotrichia</taxon>
        <taxon>Erysipelotrichales</taxon>
        <taxon>Coprobacillaceae</taxon>
        <taxon>Kandleria</taxon>
    </lineage>
</organism>
<gene>
    <name evidence="6" type="ORF">IV49_GL000676</name>
</gene>
<dbReference type="SUPFAM" id="SSF141000">
    <property type="entry name" value="Glu-tRNAGln amidotransferase C subunit"/>
    <property type="match status" value="1"/>
</dbReference>
<keyword evidence="7" id="KW-1185">Reference proteome</keyword>
<comment type="catalytic activity">
    <reaction evidence="4">
        <text>L-aspartyl-tRNA(Asn) + L-glutamine + ATP + H2O = L-asparaginyl-tRNA(Asn) + L-glutamate + ADP + phosphate + 2 H(+)</text>
        <dbReference type="Rhea" id="RHEA:14513"/>
        <dbReference type="Rhea" id="RHEA-COMP:9674"/>
        <dbReference type="Rhea" id="RHEA-COMP:9677"/>
        <dbReference type="ChEBI" id="CHEBI:15377"/>
        <dbReference type="ChEBI" id="CHEBI:15378"/>
        <dbReference type="ChEBI" id="CHEBI:29985"/>
        <dbReference type="ChEBI" id="CHEBI:30616"/>
        <dbReference type="ChEBI" id="CHEBI:43474"/>
        <dbReference type="ChEBI" id="CHEBI:58359"/>
        <dbReference type="ChEBI" id="CHEBI:78515"/>
        <dbReference type="ChEBI" id="CHEBI:78516"/>
        <dbReference type="ChEBI" id="CHEBI:456216"/>
    </reaction>
</comment>
<comment type="caution">
    <text evidence="6">The sequence shown here is derived from an EMBL/GenBank/DDBJ whole genome shotgun (WGS) entry which is preliminary data.</text>
</comment>
<dbReference type="PATRIC" id="fig|1410657.5.peg.703"/>
<dbReference type="NCBIfam" id="TIGR00135">
    <property type="entry name" value="gatC"/>
    <property type="match status" value="1"/>
</dbReference>
<evidence type="ECO:0000256" key="3">
    <source>
        <dbReference type="ARBA" id="ARBA00024799"/>
    </source>
</evidence>
<evidence type="ECO:0000256" key="4">
    <source>
        <dbReference type="ARBA" id="ARBA00047380"/>
    </source>
</evidence>
<evidence type="ECO:0000256" key="2">
    <source>
        <dbReference type="ARBA" id="ARBA00011123"/>
    </source>
</evidence>
<evidence type="ECO:0000256" key="5">
    <source>
        <dbReference type="ARBA" id="ARBA00047913"/>
    </source>
</evidence>
<evidence type="ECO:0008006" key="8">
    <source>
        <dbReference type="Google" id="ProtNLM"/>
    </source>
</evidence>
<proteinExistence type="inferred from homology"/>
<comment type="subunit">
    <text evidence="2">Heterotrimer of A, B and C subunits.</text>
</comment>
<evidence type="ECO:0000313" key="7">
    <source>
        <dbReference type="Proteomes" id="UP000051841"/>
    </source>
</evidence>
<dbReference type="InterPro" id="IPR003837">
    <property type="entry name" value="GatC"/>
</dbReference>
<evidence type="ECO:0000313" key="6">
    <source>
        <dbReference type="EMBL" id="KRN51213.1"/>
    </source>
</evidence>
<comment type="similarity">
    <text evidence="1">Belongs to the GatC family.</text>
</comment>
<dbReference type="Pfam" id="PF02686">
    <property type="entry name" value="GatC"/>
    <property type="match status" value="1"/>
</dbReference>
<sequence length="94" mass="10874">MEEEMLKELGRKTMFNITDEEMPALREEYHVFMNHVKALDAIDTEGVAPLAFPYEIETTFLREDEPVQMISREDALKNCKDVQAMQIKVPKVVG</sequence>
<dbReference type="InterPro" id="IPR036113">
    <property type="entry name" value="Asp/Glu-ADT_sf_sub_c"/>
</dbReference>